<dbReference type="EMBL" id="BKCJ011347941">
    <property type="protein sequence ID" value="GFD23855.1"/>
    <property type="molecule type" value="Genomic_DNA"/>
</dbReference>
<feature type="non-terminal residue" evidence="2">
    <location>
        <position position="1"/>
    </location>
</feature>
<feature type="region of interest" description="Disordered" evidence="1">
    <location>
        <begin position="1"/>
        <end position="20"/>
    </location>
</feature>
<evidence type="ECO:0000313" key="2">
    <source>
        <dbReference type="EMBL" id="GFD23855.1"/>
    </source>
</evidence>
<comment type="caution">
    <text evidence="2">The sequence shown here is derived from an EMBL/GenBank/DDBJ whole genome shotgun (WGS) entry which is preliminary data.</text>
</comment>
<gene>
    <name evidence="2" type="ORF">Tci_895824</name>
</gene>
<evidence type="ECO:0000256" key="1">
    <source>
        <dbReference type="SAM" id="MobiDB-lite"/>
    </source>
</evidence>
<reference evidence="2" key="1">
    <citation type="journal article" date="2019" name="Sci. Rep.">
        <title>Draft genome of Tanacetum cinerariifolium, the natural source of mosquito coil.</title>
        <authorList>
            <person name="Yamashiro T."/>
            <person name="Shiraishi A."/>
            <person name="Satake H."/>
            <person name="Nakayama K."/>
        </authorList>
    </citation>
    <scope>NUCLEOTIDE SEQUENCE</scope>
</reference>
<organism evidence="2">
    <name type="scientific">Tanacetum cinerariifolium</name>
    <name type="common">Dalmatian daisy</name>
    <name type="synonym">Chrysanthemum cinerariifolium</name>
    <dbReference type="NCBI Taxonomy" id="118510"/>
    <lineage>
        <taxon>Eukaryota</taxon>
        <taxon>Viridiplantae</taxon>
        <taxon>Streptophyta</taxon>
        <taxon>Embryophyta</taxon>
        <taxon>Tracheophyta</taxon>
        <taxon>Spermatophyta</taxon>
        <taxon>Magnoliopsida</taxon>
        <taxon>eudicotyledons</taxon>
        <taxon>Gunneridae</taxon>
        <taxon>Pentapetalae</taxon>
        <taxon>asterids</taxon>
        <taxon>campanulids</taxon>
        <taxon>Asterales</taxon>
        <taxon>Asteraceae</taxon>
        <taxon>Asteroideae</taxon>
        <taxon>Anthemideae</taxon>
        <taxon>Anthemidinae</taxon>
        <taxon>Tanacetum</taxon>
    </lineage>
</organism>
<sequence length="132" mass="14542">YSENQHSSYEKDEGEINSSTDVGVAETDFMDNSPPSMEHSVHKENEFSADPFGLNELLGIKKNPIEEILKLSPSLSHPTGFSPEVVSKARGSVLGVLEEMIRVGRAMGYSMEGCEKDIEFIINSKGDESVFK</sequence>
<name>A0A699ULT5_TANCI</name>
<evidence type="ECO:0008006" key="3">
    <source>
        <dbReference type="Google" id="ProtNLM"/>
    </source>
</evidence>
<proteinExistence type="predicted"/>
<accession>A0A699ULT5</accession>
<protein>
    <recommendedName>
        <fullName evidence="3">RNA-directed DNA polymerase, eukaryota</fullName>
    </recommendedName>
</protein>
<dbReference type="AlphaFoldDB" id="A0A699ULT5"/>